<comment type="caution">
    <text evidence="3">The sequence shown here is derived from an EMBL/GenBank/DDBJ whole genome shotgun (WGS) entry which is preliminary data.</text>
</comment>
<evidence type="ECO:0000256" key="2">
    <source>
        <dbReference type="ARBA" id="ARBA00023163"/>
    </source>
</evidence>
<protein>
    <recommendedName>
        <fullName evidence="5">TetR family transcriptional regulator</fullName>
    </recommendedName>
</protein>
<sequence length="110" mass="11745">MGITPQSLHAAFASKADLYREALDWHQATVGASTAAVLEEGDAVVALMRILHESAREFTKRDRPQGCMVSTAVLTCATENEPVARHSASLRTATLDLIRGALSAALPRDS</sequence>
<reference evidence="3 4" key="1">
    <citation type="submission" date="2017-07" db="EMBL/GenBank/DDBJ databases">
        <title>Whole genome sequence of Azospirillum brasilense 2A1, a potential biofertilizer strain.</title>
        <authorList>
            <person name="Fontana C.A."/>
            <person name="Toffoli L.M."/>
            <person name="Salazar S.M."/>
            <person name="Puglisi E."/>
            <person name="Pedraza R."/>
            <person name="Bassi D."/>
            <person name="Cocconcelli P.S."/>
        </authorList>
    </citation>
    <scope>NUCLEOTIDE SEQUENCE [LARGE SCALE GENOMIC DNA]</scope>
    <source>
        <strain evidence="3 4">2A1</strain>
    </source>
</reference>
<gene>
    <name evidence="3" type="ORF">CHT98_10730</name>
</gene>
<dbReference type="Gene3D" id="1.10.10.60">
    <property type="entry name" value="Homeodomain-like"/>
    <property type="match status" value="1"/>
</dbReference>
<evidence type="ECO:0000313" key="4">
    <source>
        <dbReference type="Proteomes" id="UP000215367"/>
    </source>
</evidence>
<dbReference type="RefSeq" id="WP_094303198.1">
    <property type="nucleotide sequence ID" value="NZ_NOWT01000007.1"/>
</dbReference>
<dbReference type="PANTHER" id="PTHR47506:SF1">
    <property type="entry name" value="HTH-TYPE TRANSCRIPTIONAL REGULATOR YJDC"/>
    <property type="match status" value="1"/>
</dbReference>
<dbReference type="Gene3D" id="1.10.357.10">
    <property type="entry name" value="Tetracycline Repressor, domain 2"/>
    <property type="match status" value="1"/>
</dbReference>
<proteinExistence type="predicted"/>
<accession>A0A235HFC8</accession>
<evidence type="ECO:0008006" key="5">
    <source>
        <dbReference type="Google" id="ProtNLM"/>
    </source>
</evidence>
<dbReference type="EMBL" id="NOWT01000007">
    <property type="protein sequence ID" value="OYD84518.1"/>
    <property type="molecule type" value="Genomic_DNA"/>
</dbReference>
<keyword evidence="2" id="KW-0804">Transcription</keyword>
<evidence type="ECO:0000256" key="1">
    <source>
        <dbReference type="ARBA" id="ARBA00023015"/>
    </source>
</evidence>
<dbReference type="AlphaFoldDB" id="A0A235HFC8"/>
<name>A0A235HFC8_AZOBR</name>
<keyword evidence="1" id="KW-0805">Transcription regulation</keyword>
<dbReference type="SUPFAM" id="SSF48498">
    <property type="entry name" value="Tetracyclin repressor-like, C-terminal domain"/>
    <property type="match status" value="1"/>
</dbReference>
<organism evidence="3 4">
    <name type="scientific">Azospirillum brasilense</name>
    <dbReference type="NCBI Taxonomy" id="192"/>
    <lineage>
        <taxon>Bacteria</taxon>
        <taxon>Pseudomonadati</taxon>
        <taxon>Pseudomonadota</taxon>
        <taxon>Alphaproteobacteria</taxon>
        <taxon>Rhodospirillales</taxon>
        <taxon>Azospirillaceae</taxon>
        <taxon>Azospirillum</taxon>
    </lineage>
</organism>
<dbReference type="InterPro" id="IPR036271">
    <property type="entry name" value="Tet_transcr_reg_TetR-rel_C_sf"/>
</dbReference>
<evidence type="ECO:0000313" key="3">
    <source>
        <dbReference type="EMBL" id="OYD84518.1"/>
    </source>
</evidence>
<dbReference type="Proteomes" id="UP000215367">
    <property type="component" value="Unassembled WGS sequence"/>
</dbReference>
<dbReference type="PANTHER" id="PTHR47506">
    <property type="entry name" value="TRANSCRIPTIONAL REGULATORY PROTEIN"/>
    <property type="match status" value="1"/>
</dbReference>